<dbReference type="EMBL" id="FJOF01000007">
    <property type="protein sequence ID" value="CZR43221.1"/>
    <property type="molecule type" value="Genomic_DNA"/>
</dbReference>
<protein>
    <submittedName>
        <fullName evidence="1">Uncharacterized protein</fullName>
    </submittedName>
</protein>
<gene>
    <name evidence="1" type="ORF">FPRO_07863</name>
</gene>
<accession>A0A1L7VS16</accession>
<evidence type="ECO:0000313" key="2">
    <source>
        <dbReference type="Proteomes" id="UP000183971"/>
    </source>
</evidence>
<dbReference type="GeneID" id="42052741"/>
<dbReference type="RefSeq" id="XP_031083812.1">
    <property type="nucleotide sequence ID" value="XM_031234034.1"/>
</dbReference>
<proteinExistence type="predicted"/>
<reference evidence="2" key="1">
    <citation type="journal article" date="2016" name="Genome Biol. Evol.">
        <title>Comparative 'omics' of the Fusarium fujikuroi species complex highlights differences in genetic potential and metabolite synthesis.</title>
        <authorList>
            <person name="Niehaus E.-M."/>
            <person name="Muensterkoetter M."/>
            <person name="Proctor R.H."/>
            <person name="Brown D.W."/>
            <person name="Sharon A."/>
            <person name="Idan Y."/>
            <person name="Oren-Young L."/>
            <person name="Sieber C.M."/>
            <person name="Novak O."/>
            <person name="Pencik A."/>
            <person name="Tarkowska D."/>
            <person name="Hromadova K."/>
            <person name="Freeman S."/>
            <person name="Maymon M."/>
            <person name="Elazar M."/>
            <person name="Youssef S.A."/>
            <person name="El-Shabrawy E.S.M."/>
            <person name="Shalaby A.B.A."/>
            <person name="Houterman P."/>
            <person name="Brock N.L."/>
            <person name="Burkhardt I."/>
            <person name="Tsavkelova E.A."/>
            <person name="Dickschat J.S."/>
            <person name="Galuszka P."/>
            <person name="Gueldener U."/>
            <person name="Tudzynski B."/>
        </authorList>
    </citation>
    <scope>NUCLEOTIDE SEQUENCE [LARGE SCALE GENOMIC DNA]</scope>
    <source>
        <strain evidence="2">ET1</strain>
    </source>
</reference>
<sequence>MSAVSGWSRYICLCLCLSRCGPPDQPRSFLASEEKRKMEIPLSPTPFSCSSVSASCRFVHWSYREMVTLSQRRLAVGDLELESPWSCLDRGIHTLFALDWTLYD</sequence>
<dbReference type="Proteomes" id="UP000183971">
    <property type="component" value="Unassembled WGS sequence"/>
</dbReference>
<keyword evidence="2" id="KW-1185">Reference proteome</keyword>
<name>A0A1L7VS16_FUSPR</name>
<organism evidence="1 2">
    <name type="scientific">Fusarium proliferatum (strain ET1)</name>
    <name type="common">Orchid endophyte fungus</name>
    <dbReference type="NCBI Taxonomy" id="1227346"/>
    <lineage>
        <taxon>Eukaryota</taxon>
        <taxon>Fungi</taxon>
        <taxon>Dikarya</taxon>
        <taxon>Ascomycota</taxon>
        <taxon>Pezizomycotina</taxon>
        <taxon>Sordariomycetes</taxon>
        <taxon>Hypocreomycetidae</taxon>
        <taxon>Hypocreales</taxon>
        <taxon>Nectriaceae</taxon>
        <taxon>Fusarium</taxon>
        <taxon>Fusarium fujikuroi species complex</taxon>
    </lineage>
</organism>
<comment type="caution">
    <text evidence="1">The sequence shown here is derived from an EMBL/GenBank/DDBJ whole genome shotgun (WGS) entry which is preliminary data.</text>
</comment>
<dbReference type="VEuPathDB" id="FungiDB:FPRO_07863"/>
<dbReference type="AlphaFoldDB" id="A0A1L7VS16"/>
<evidence type="ECO:0000313" key="1">
    <source>
        <dbReference type="EMBL" id="CZR43221.1"/>
    </source>
</evidence>